<keyword evidence="2" id="KW-0472">Membrane</keyword>
<keyword evidence="4" id="KW-1185">Reference proteome</keyword>
<sequence>MPGEELGVLGGAELATIGGMLALGRIAPNWAATMKKIDLAGKLAAPAIGAAAIWALAQPWDDDAISKAWNDWRTVNLKVLHLRTREWDQKLAKIQAAWPEGADRRAFDKFMQVVYHEVQQFETAAGQMAGAVQSAQSNVNRIVNTCGLFIDSLLAIMISSEIMQLFGYRVEAAGDVLIARANSMPAGDPATAALKMSALIKGGQVKVRGMGIQAKATATKQSSALFLMGGTITAVVGISATVLFSLGDLIGLTSADNQFPQPQVNLDSGGLPGDASKTDFDDIKRGSVQRSGDEGWSYV</sequence>
<organism evidence="3 4">
    <name type="scientific">Streptosporangium brasiliense</name>
    <dbReference type="NCBI Taxonomy" id="47480"/>
    <lineage>
        <taxon>Bacteria</taxon>
        <taxon>Bacillati</taxon>
        <taxon>Actinomycetota</taxon>
        <taxon>Actinomycetes</taxon>
        <taxon>Streptosporangiales</taxon>
        <taxon>Streptosporangiaceae</taxon>
        <taxon>Streptosporangium</taxon>
    </lineage>
</organism>
<feature type="region of interest" description="Disordered" evidence="1">
    <location>
        <begin position="263"/>
        <end position="299"/>
    </location>
</feature>
<keyword evidence="2" id="KW-1133">Transmembrane helix</keyword>
<keyword evidence="2" id="KW-0812">Transmembrane</keyword>
<reference evidence="3 4" key="1">
    <citation type="submission" date="2023-07" db="EMBL/GenBank/DDBJ databases">
        <title>Sequencing the genomes of 1000 actinobacteria strains.</title>
        <authorList>
            <person name="Klenk H.-P."/>
        </authorList>
    </citation>
    <scope>NUCLEOTIDE SEQUENCE [LARGE SCALE GENOMIC DNA]</scope>
    <source>
        <strain evidence="3 4">DSM 44109</strain>
    </source>
</reference>
<accession>A0ABT9R9U9</accession>
<evidence type="ECO:0000256" key="2">
    <source>
        <dbReference type="SAM" id="Phobius"/>
    </source>
</evidence>
<dbReference type="Proteomes" id="UP001230426">
    <property type="component" value="Unassembled WGS sequence"/>
</dbReference>
<evidence type="ECO:0000256" key="1">
    <source>
        <dbReference type="SAM" id="MobiDB-lite"/>
    </source>
</evidence>
<dbReference type="RefSeq" id="WP_306865103.1">
    <property type="nucleotide sequence ID" value="NZ_JAUSRB010000002.1"/>
</dbReference>
<gene>
    <name evidence="3" type="ORF">J2S55_004830</name>
</gene>
<feature type="compositionally biased region" description="Basic and acidic residues" evidence="1">
    <location>
        <begin position="276"/>
        <end position="285"/>
    </location>
</feature>
<evidence type="ECO:0000313" key="3">
    <source>
        <dbReference type="EMBL" id="MDP9865564.1"/>
    </source>
</evidence>
<protein>
    <submittedName>
        <fullName evidence="3">Uncharacterized protein</fullName>
    </submittedName>
</protein>
<comment type="caution">
    <text evidence="3">The sequence shown here is derived from an EMBL/GenBank/DDBJ whole genome shotgun (WGS) entry which is preliminary data.</text>
</comment>
<proteinExistence type="predicted"/>
<dbReference type="EMBL" id="JAUSRB010000002">
    <property type="protein sequence ID" value="MDP9865564.1"/>
    <property type="molecule type" value="Genomic_DNA"/>
</dbReference>
<feature type="transmembrane region" description="Helical" evidence="2">
    <location>
        <begin position="6"/>
        <end position="27"/>
    </location>
</feature>
<evidence type="ECO:0000313" key="4">
    <source>
        <dbReference type="Proteomes" id="UP001230426"/>
    </source>
</evidence>
<feature type="transmembrane region" description="Helical" evidence="2">
    <location>
        <begin position="224"/>
        <end position="246"/>
    </location>
</feature>
<name>A0ABT9R9U9_9ACTN</name>